<dbReference type="SUPFAM" id="SSF55729">
    <property type="entry name" value="Acyl-CoA N-acyltransferases (Nat)"/>
    <property type="match status" value="1"/>
</dbReference>
<dbReference type="eggNOG" id="ENOG503370F">
    <property type="taxonomic scope" value="Bacteria"/>
</dbReference>
<name>F5Z5I7_ALTNA</name>
<keyword evidence="2" id="KW-1185">Reference proteome</keyword>
<dbReference type="InterPro" id="IPR016181">
    <property type="entry name" value="Acyl_CoA_acyltransferase"/>
</dbReference>
<evidence type="ECO:0000313" key="2">
    <source>
        <dbReference type="Proteomes" id="UP000000683"/>
    </source>
</evidence>
<sequence>MKTVEELRKLLATGQTAYEPLNNISSGNITSNDGRTHTYEIVQGWDIGLAMQCDQEWGNFNMEILEFIRQSDSSVQHKLLNSSQLEDAHWNWLTKHKHYHSEQYNWFFIIADGKPQGACLVYHPKLSVDTSDTIFYIEFLAVAPWNRPNHIDDQIFRGIGSILLKTVISFAEKELGITKGFSLHSLPKAEGYYQKIGMKRFKIHDKSGLGYFEMPELQKANFVGASV</sequence>
<evidence type="ECO:0000313" key="1">
    <source>
        <dbReference type="EMBL" id="AEF04913.1"/>
    </source>
</evidence>
<dbReference type="HOGENOM" id="CLU_103377_0_0_6"/>
<dbReference type="EMBL" id="CP002339">
    <property type="protein sequence ID" value="AEF04913.1"/>
    <property type="molecule type" value="Genomic_DNA"/>
</dbReference>
<reference evidence="1 2" key="1">
    <citation type="journal article" date="2011" name="J. Bacteriol.">
        <title>Complete genome sequence of the polycyclic aromatic hydrocarbon-degrading bacterium Alteromonas sp. strain SN2.</title>
        <authorList>
            <person name="Jin H.M."/>
            <person name="Jeong H."/>
            <person name="Moon E.J."/>
            <person name="Math R.K."/>
            <person name="Lee K."/>
            <person name="Kim H.J."/>
            <person name="Jeon C.O."/>
            <person name="Oh T.K."/>
            <person name="Kim J.F."/>
        </authorList>
    </citation>
    <scope>NUCLEOTIDE SEQUENCE [LARGE SCALE GENOMIC DNA]</scope>
    <source>
        <strain evidence="2">JCM 17741 / KACC 18427 / KCTC 11700BP / SN2</strain>
    </source>
</reference>
<evidence type="ECO:0008006" key="3">
    <source>
        <dbReference type="Google" id="ProtNLM"/>
    </source>
</evidence>
<proteinExistence type="predicted"/>
<dbReference type="OrthoDB" id="6064764at2"/>
<organism evidence="1 2">
    <name type="scientific">Alteromonas naphthalenivorans</name>
    <dbReference type="NCBI Taxonomy" id="715451"/>
    <lineage>
        <taxon>Bacteria</taxon>
        <taxon>Pseudomonadati</taxon>
        <taxon>Pseudomonadota</taxon>
        <taxon>Gammaproteobacteria</taxon>
        <taxon>Alteromonadales</taxon>
        <taxon>Alteromonadaceae</taxon>
        <taxon>Alteromonas/Salinimonas group</taxon>
        <taxon>Alteromonas</taxon>
    </lineage>
</organism>
<dbReference type="AlphaFoldDB" id="F5Z5I7"/>
<protein>
    <recommendedName>
        <fullName evidence="3">N-acetyltransferase domain-containing protein</fullName>
    </recommendedName>
</protein>
<dbReference type="CDD" id="cd04301">
    <property type="entry name" value="NAT_SF"/>
    <property type="match status" value="1"/>
</dbReference>
<dbReference type="RefSeq" id="WP_013785832.1">
    <property type="nucleotide sequence ID" value="NC_015554.1"/>
</dbReference>
<dbReference type="Gene3D" id="3.40.630.30">
    <property type="match status" value="1"/>
</dbReference>
<dbReference type="Proteomes" id="UP000000683">
    <property type="component" value="Chromosome"/>
</dbReference>
<dbReference type="KEGG" id="alt:ambt_17040"/>
<gene>
    <name evidence="1" type="ordered locus">ambt_17040</name>
</gene>
<accession>F5Z5I7</accession>